<dbReference type="EMBL" id="CAJNNV010008525">
    <property type="protein sequence ID" value="CAE8596338.1"/>
    <property type="molecule type" value="Genomic_DNA"/>
</dbReference>
<feature type="compositionally biased region" description="Acidic residues" evidence="1">
    <location>
        <begin position="80"/>
        <end position="97"/>
    </location>
</feature>
<organism evidence="2 3">
    <name type="scientific">Polarella glacialis</name>
    <name type="common">Dinoflagellate</name>
    <dbReference type="NCBI Taxonomy" id="89957"/>
    <lineage>
        <taxon>Eukaryota</taxon>
        <taxon>Sar</taxon>
        <taxon>Alveolata</taxon>
        <taxon>Dinophyceae</taxon>
        <taxon>Suessiales</taxon>
        <taxon>Suessiaceae</taxon>
        <taxon>Polarella</taxon>
    </lineage>
</organism>
<evidence type="ECO:0000256" key="1">
    <source>
        <dbReference type="SAM" id="MobiDB-lite"/>
    </source>
</evidence>
<feature type="region of interest" description="Disordered" evidence="1">
    <location>
        <begin position="1"/>
        <end position="100"/>
    </location>
</feature>
<reference evidence="2" key="1">
    <citation type="submission" date="2021-02" db="EMBL/GenBank/DDBJ databases">
        <authorList>
            <person name="Dougan E. K."/>
            <person name="Rhodes N."/>
            <person name="Thang M."/>
            <person name="Chan C."/>
        </authorList>
    </citation>
    <scope>NUCLEOTIDE SEQUENCE</scope>
</reference>
<evidence type="ECO:0000313" key="3">
    <source>
        <dbReference type="Proteomes" id="UP000654075"/>
    </source>
</evidence>
<proteinExistence type="predicted"/>
<feature type="compositionally biased region" description="Polar residues" evidence="1">
    <location>
        <begin position="10"/>
        <end position="28"/>
    </location>
</feature>
<protein>
    <submittedName>
        <fullName evidence="2">Uncharacterized protein</fullName>
    </submittedName>
</protein>
<accession>A0A813EBM6</accession>
<name>A0A813EBM6_POLGL</name>
<feature type="non-terminal residue" evidence="2">
    <location>
        <position position="1"/>
    </location>
</feature>
<dbReference type="Proteomes" id="UP000654075">
    <property type="component" value="Unassembled WGS sequence"/>
</dbReference>
<comment type="caution">
    <text evidence="2">The sequence shown here is derived from an EMBL/GenBank/DDBJ whole genome shotgun (WGS) entry which is preliminary data.</text>
</comment>
<keyword evidence="3" id="KW-1185">Reference proteome</keyword>
<evidence type="ECO:0000313" key="2">
    <source>
        <dbReference type="EMBL" id="CAE8596338.1"/>
    </source>
</evidence>
<dbReference type="AlphaFoldDB" id="A0A813EBM6"/>
<gene>
    <name evidence="2" type="ORF">PGLA1383_LOCUS14804</name>
</gene>
<sequence>MGGQLGALNRSKSTGSLTRKLSGASSVVSLPPLRSALGGHRAGGHDLSQRSSLPPIVESPAGGWQTVALPADPEPQEQNFIDDDQPTDTDQESEGPTEQELQHMADVEAKLEAELAAAFAELTASLTTDGNLSELDSEMQARVARLAPRI</sequence>